<dbReference type="EMBL" id="CP015772">
    <property type="protein sequence ID" value="ANH83270.1"/>
    <property type="molecule type" value="Genomic_DNA"/>
</dbReference>
<evidence type="ECO:0008006" key="4">
    <source>
        <dbReference type="Google" id="ProtNLM"/>
    </source>
</evidence>
<accession>A0A1A9I976</accession>
<evidence type="ECO:0000313" key="3">
    <source>
        <dbReference type="Proteomes" id="UP000077667"/>
    </source>
</evidence>
<sequence length="177" mass="19789">MESILKKSKYALYLIVFIGIVLLIKFAFIICDLVVLKTPIFYTTTPCTDLRRAVLITALVSSLINGLASMRLFSVLNAIIQSAKWSRNSSKSIRWIAFLLVVGTYCSSLAAYTGNTYLVNKIAVCPPFINILFSSYANGYALGKALFIQGPLIGCLFFVSLFLEYVYSIKKENEFFI</sequence>
<keyword evidence="1" id="KW-0472">Membrane</keyword>
<keyword evidence="1" id="KW-1133">Transmembrane helix</keyword>
<reference evidence="2 3" key="1">
    <citation type="submission" date="2016-05" db="EMBL/GenBank/DDBJ databases">
        <title>Niabella ginsenosidivorans BS26 whole genome sequencing.</title>
        <authorList>
            <person name="Im W.T."/>
            <person name="Siddiqi M.Z."/>
        </authorList>
    </citation>
    <scope>NUCLEOTIDE SEQUENCE [LARGE SCALE GENOMIC DNA]</scope>
    <source>
        <strain evidence="2 3">BS26</strain>
    </source>
</reference>
<dbReference type="STRING" id="1176587.A8C56_21845"/>
<gene>
    <name evidence="2" type="ORF">A8C56_21845</name>
</gene>
<feature type="transmembrane region" description="Helical" evidence="1">
    <location>
        <begin position="12"/>
        <end position="35"/>
    </location>
</feature>
<keyword evidence="3" id="KW-1185">Reference proteome</keyword>
<feature type="transmembrane region" description="Helical" evidence="1">
    <location>
        <begin position="146"/>
        <end position="167"/>
    </location>
</feature>
<feature type="transmembrane region" description="Helical" evidence="1">
    <location>
        <begin position="92"/>
        <end position="112"/>
    </location>
</feature>
<proteinExistence type="predicted"/>
<dbReference type="KEGG" id="nia:A8C56_21845"/>
<protein>
    <recommendedName>
        <fullName evidence="4">DUF2975 domain-containing protein</fullName>
    </recommendedName>
</protein>
<evidence type="ECO:0000313" key="2">
    <source>
        <dbReference type="EMBL" id="ANH83270.1"/>
    </source>
</evidence>
<dbReference type="Proteomes" id="UP000077667">
    <property type="component" value="Chromosome"/>
</dbReference>
<keyword evidence="1" id="KW-0812">Transmembrane</keyword>
<feature type="transmembrane region" description="Helical" evidence="1">
    <location>
        <begin position="55"/>
        <end position="80"/>
    </location>
</feature>
<name>A0A1A9I976_9BACT</name>
<dbReference type="AlphaFoldDB" id="A0A1A9I976"/>
<evidence type="ECO:0000256" key="1">
    <source>
        <dbReference type="SAM" id="Phobius"/>
    </source>
</evidence>
<organism evidence="2 3">
    <name type="scientific">Niabella ginsenosidivorans</name>
    <dbReference type="NCBI Taxonomy" id="1176587"/>
    <lineage>
        <taxon>Bacteria</taxon>
        <taxon>Pseudomonadati</taxon>
        <taxon>Bacteroidota</taxon>
        <taxon>Chitinophagia</taxon>
        <taxon>Chitinophagales</taxon>
        <taxon>Chitinophagaceae</taxon>
        <taxon>Niabella</taxon>
    </lineage>
</organism>